<evidence type="ECO:0000256" key="2">
    <source>
        <dbReference type="ARBA" id="ARBA00022722"/>
    </source>
</evidence>
<keyword evidence="8" id="KW-1185">Reference proteome</keyword>
<keyword evidence="1" id="KW-1277">Toxin-antitoxin system</keyword>
<keyword evidence="4" id="KW-0378">Hydrolase</keyword>
<evidence type="ECO:0000313" key="8">
    <source>
        <dbReference type="Proteomes" id="UP001215956"/>
    </source>
</evidence>
<keyword evidence="3" id="KW-0255">Endonuclease</keyword>
<keyword evidence="5" id="KW-0694">RNA-binding</keyword>
<evidence type="ECO:0000313" key="7">
    <source>
        <dbReference type="EMBL" id="MDF0592498.1"/>
    </source>
</evidence>
<name>A0ABT5XCW5_9EURY</name>
<proteinExistence type="predicted"/>
<gene>
    <name evidence="7" type="ORF">P0O24_02735</name>
</gene>
<dbReference type="SUPFAM" id="SSF54786">
    <property type="entry name" value="YcfA/nrd intein domain"/>
    <property type="match status" value="1"/>
</dbReference>
<organism evidence="7 8">
    <name type="scientific">Candidatus Methanocrinis alkalitolerans</name>
    <dbReference type="NCBI Taxonomy" id="3033395"/>
    <lineage>
        <taxon>Archaea</taxon>
        <taxon>Methanobacteriati</taxon>
        <taxon>Methanobacteriota</taxon>
        <taxon>Stenosarchaea group</taxon>
        <taxon>Methanomicrobia</taxon>
        <taxon>Methanotrichales</taxon>
        <taxon>Methanotrichaceae</taxon>
        <taxon>Methanocrinis</taxon>
    </lineage>
</organism>
<dbReference type="InterPro" id="IPR038570">
    <property type="entry name" value="HicA_sf"/>
</dbReference>
<reference evidence="7 8" key="1">
    <citation type="submission" date="2023-03" db="EMBL/GenBank/DDBJ databases">
        <title>Whole genome sequencing of Methanotrichaceae archaeon M04Ac.</title>
        <authorList>
            <person name="Khomyakova M.A."/>
            <person name="Merkel A.Y."/>
            <person name="Slobodkin A.I."/>
        </authorList>
    </citation>
    <scope>NUCLEOTIDE SEQUENCE [LARGE SCALE GENOMIC DNA]</scope>
    <source>
        <strain evidence="7 8">M04Ac</strain>
    </source>
</reference>
<dbReference type="Proteomes" id="UP001215956">
    <property type="component" value="Unassembled WGS sequence"/>
</dbReference>
<keyword evidence="6" id="KW-0346">Stress response</keyword>
<evidence type="ECO:0000256" key="3">
    <source>
        <dbReference type="ARBA" id="ARBA00022759"/>
    </source>
</evidence>
<evidence type="ECO:0000256" key="6">
    <source>
        <dbReference type="ARBA" id="ARBA00023016"/>
    </source>
</evidence>
<protein>
    <submittedName>
        <fullName evidence="7">Type II toxin-antitoxin system HicA family toxin</fullName>
    </submittedName>
</protein>
<dbReference type="InterPro" id="IPR012933">
    <property type="entry name" value="HicA_mRNA_interferase"/>
</dbReference>
<evidence type="ECO:0000256" key="1">
    <source>
        <dbReference type="ARBA" id="ARBA00022649"/>
    </source>
</evidence>
<accession>A0ABT5XCW5</accession>
<dbReference type="Gene3D" id="3.30.920.30">
    <property type="entry name" value="Hypothetical protein"/>
    <property type="match status" value="1"/>
</dbReference>
<sequence length="79" mass="8946">MRKLPLVSSDDVVKVLKKEGFEDAPKRGKGSHTAFYKIDETGHKLLVIVPKSERLPRGTLMAILKQADLSKERFIELLK</sequence>
<dbReference type="Pfam" id="PF07927">
    <property type="entry name" value="HicA_toxin"/>
    <property type="match status" value="1"/>
</dbReference>
<dbReference type="RefSeq" id="WP_316968207.1">
    <property type="nucleotide sequence ID" value="NZ_JARFPL010000006.1"/>
</dbReference>
<comment type="caution">
    <text evidence="7">The sequence shown here is derived from an EMBL/GenBank/DDBJ whole genome shotgun (WGS) entry which is preliminary data.</text>
</comment>
<dbReference type="EMBL" id="JARFPL010000006">
    <property type="protein sequence ID" value="MDF0592498.1"/>
    <property type="molecule type" value="Genomic_DNA"/>
</dbReference>
<keyword evidence="2" id="KW-0540">Nuclease</keyword>
<evidence type="ECO:0000256" key="4">
    <source>
        <dbReference type="ARBA" id="ARBA00022801"/>
    </source>
</evidence>
<evidence type="ECO:0000256" key="5">
    <source>
        <dbReference type="ARBA" id="ARBA00022884"/>
    </source>
</evidence>